<reference evidence="1 2" key="1">
    <citation type="journal article" date="2014" name="Agronomy (Basel)">
        <title>A Draft Genome Sequence for Ensete ventricosum, the Drought-Tolerant Tree Against Hunger.</title>
        <authorList>
            <person name="Harrison J."/>
            <person name="Moore K.A."/>
            <person name="Paszkiewicz K."/>
            <person name="Jones T."/>
            <person name="Grant M."/>
            <person name="Ambacheew D."/>
            <person name="Muzemil S."/>
            <person name="Studholme D.J."/>
        </authorList>
    </citation>
    <scope>NUCLEOTIDE SEQUENCE [LARGE SCALE GENOMIC DNA]</scope>
</reference>
<evidence type="ECO:0000313" key="2">
    <source>
        <dbReference type="Proteomes" id="UP000287651"/>
    </source>
</evidence>
<gene>
    <name evidence="1" type="ORF">B296_00035311</name>
</gene>
<dbReference type="Proteomes" id="UP000287651">
    <property type="component" value="Unassembled WGS sequence"/>
</dbReference>
<name>A0A426XLR4_ENSVE</name>
<sequence>MRILVGWEEPPSPAWEVGYWSGGAHVGGKCFSSGRPLIPARRSGRVGSRRDPFDGQVSLVVDFSIPLLRRGIEAFIVIVMGRPYRRPLSSLLLTILLHLTTPFVVLATRRAPSFLQLRDVDLAPITLVRLVVRRLTLPCLCQAGSNTSSRPRRWACCPRARGLGSQVNICHIISPPEKTLSRLLTRVPKMRSCNESSGCSEVSVVFDPNKYQLI</sequence>
<proteinExistence type="predicted"/>
<organism evidence="1 2">
    <name type="scientific">Ensete ventricosum</name>
    <name type="common">Abyssinian banana</name>
    <name type="synonym">Musa ensete</name>
    <dbReference type="NCBI Taxonomy" id="4639"/>
    <lineage>
        <taxon>Eukaryota</taxon>
        <taxon>Viridiplantae</taxon>
        <taxon>Streptophyta</taxon>
        <taxon>Embryophyta</taxon>
        <taxon>Tracheophyta</taxon>
        <taxon>Spermatophyta</taxon>
        <taxon>Magnoliopsida</taxon>
        <taxon>Liliopsida</taxon>
        <taxon>Zingiberales</taxon>
        <taxon>Musaceae</taxon>
        <taxon>Ensete</taxon>
    </lineage>
</organism>
<evidence type="ECO:0000313" key="1">
    <source>
        <dbReference type="EMBL" id="RRT40370.1"/>
    </source>
</evidence>
<protein>
    <submittedName>
        <fullName evidence="1">Uncharacterized protein</fullName>
    </submittedName>
</protein>
<dbReference type="AlphaFoldDB" id="A0A426XLR4"/>
<dbReference type="EMBL" id="AMZH03019433">
    <property type="protein sequence ID" value="RRT40370.1"/>
    <property type="molecule type" value="Genomic_DNA"/>
</dbReference>
<comment type="caution">
    <text evidence="1">The sequence shown here is derived from an EMBL/GenBank/DDBJ whole genome shotgun (WGS) entry which is preliminary data.</text>
</comment>
<accession>A0A426XLR4</accession>